<dbReference type="OrthoDB" id="275432at2157"/>
<sequence length="138" mass="16364">MTEEEFEEIRDKDHVVLKHIEKGLDDVQKITAETTLENHHVSYCFEKLEDLGLITVEKPDKMVERVIDGQKRVFQHPKEAKLTGKAHRYLEQSEPESMTEYEDLSHREVVERVKTVEDELEELKGSFRLFKKQIQKKI</sequence>
<name>A0A384L317_HALVD</name>
<organism evidence="2 3">
    <name type="scientific">Haloferax volcanii (strain ATCC 29605 / DSM 3757 / JCM 8879 / NBRC 14742 / NCIMB 2012 / VKM B-1768 / DS2)</name>
    <name type="common">Halobacterium volcanii</name>
    <dbReference type="NCBI Taxonomy" id="309800"/>
    <lineage>
        <taxon>Archaea</taxon>
        <taxon>Methanobacteriati</taxon>
        <taxon>Methanobacteriota</taxon>
        <taxon>Stenosarchaea group</taxon>
        <taxon>Halobacteria</taxon>
        <taxon>Halobacteriales</taxon>
        <taxon>Haloferacaceae</taxon>
        <taxon>Haloferax</taxon>
    </lineage>
</organism>
<protein>
    <submittedName>
        <fullName evidence="2">Uncharacterized protein</fullName>
    </submittedName>
</protein>
<keyword evidence="1" id="KW-0175">Coiled coil</keyword>
<evidence type="ECO:0000313" key="2">
    <source>
        <dbReference type="EMBL" id="ELY33302.1"/>
    </source>
</evidence>
<evidence type="ECO:0000313" key="3">
    <source>
        <dbReference type="Proteomes" id="UP000011532"/>
    </source>
</evidence>
<comment type="caution">
    <text evidence="2">The sequence shown here is derived from an EMBL/GenBank/DDBJ whole genome shotgun (WGS) entry which is preliminary data.</text>
</comment>
<gene>
    <name evidence="2" type="ORF">C498_06665</name>
</gene>
<dbReference type="GeneID" id="8924707"/>
<evidence type="ECO:0000256" key="1">
    <source>
        <dbReference type="SAM" id="Coils"/>
    </source>
</evidence>
<dbReference type="AlphaFoldDB" id="A0A384L317"/>
<feature type="coiled-coil region" evidence="1">
    <location>
        <begin position="106"/>
        <end position="133"/>
    </location>
</feature>
<dbReference type="Proteomes" id="UP000011532">
    <property type="component" value="Unassembled WGS sequence"/>
</dbReference>
<proteinExistence type="predicted"/>
<dbReference type="RefSeq" id="WP_004042166.1">
    <property type="nucleotide sequence ID" value="NC_013967.1"/>
</dbReference>
<accession>A0A384L317</accession>
<reference evidence="3" key="1">
    <citation type="submission" date="2012-11" db="EMBL/GenBank/DDBJ databases">
        <authorList>
            <person name="Becker E.A."/>
            <person name="Seitzer P."/>
            <person name="Tritt A."/>
            <person name="Larsen D."/>
            <person name="Yao A."/>
            <person name="Wu D."/>
            <person name="Darling A."/>
            <person name="Eisen J.A."/>
            <person name="Facciotti M.T."/>
        </authorList>
    </citation>
    <scope>NUCLEOTIDE SEQUENCE [LARGE SCALE GENOMIC DNA]</scope>
    <source>
        <strain evidence="3">ATCC 29605 / DSM 3757 / JCM 8879 / NBRC 14742 / NCIMB 2012 / VKM B-1768 / DS2</strain>
    </source>
</reference>
<dbReference type="EMBL" id="AOHU01000042">
    <property type="protein sequence ID" value="ELY33302.1"/>
    <property type="molecule type" value="Genomic_DNA"/>
</dbReference>
<reference evidence="2 3" key="2">
    <citation type="journal article" date="2014" name="PLoS Genet.">
        <title>Phylogenetically driven sequencing of extremely halophilic archaea reveals strategies for static and dynamic osmo-response.</title>
        <authorList>
            <person name="Becker E.A."/>
            <person name="Seitzer P.M."/>
            <person name="Tritt A."/>
            <person name="Larsen D."/>
            <person name="Krusor M."/>
            <person name="Yao A.I."/>
            <person name="Wu D."/>
            <person name="Madern D."/>
            <person name="Eisen J.A."/>
            <person name="Darling A.E."/>
            <person name="Facciotti M.T."/>
        </authorList>
    </citation>
    <scope>NUCLEOTIDE SEQUENCE [LARGE SCALE GENOMIC DNA]</scope>
    <source>
        <strain evidence="3">ATCC 29605 / DSM 3757 / JCM 8879 / NBRC 14742 / NCIMB 2012 / VKM B-1768 / DS2</strain>
    </source>
</reference>